<proteinExistence type="predicted"/>
<evidence type="ECO:0000313" key="1">
    <source>
        <dbReference type="EMBL" id="MPC95800.1"/>
    </source>
</evidence>
<accession>A0A5B7JGA5</accession>
<gene>
    <name evidence="1" type="ORF">E2C01_091026</name>
</gene>
<sequence length="154" mass="17493">MYMRGGAVILPTNRHVTETCRATDSGRPSRDTGRAQDVIARDPNLCSVRTDPLGDKPIRRHALAHSHSPTPTHPLITPLFLLPRTNRRLYTSTRHFPTSYHCNPPSVASFSPYYLPFFHLPLWSSSPVSRRPYYIPRRSRSHATLAHTVVSRTL</sequence>
<dbReference type="AlphaFoldDB" id="A0A5B7JGA5"/>
<keyword evidence="2" id="KW-1185">Reference proteome</keyword>
<dbReference type="EMBL" id="VSRR010103567">
    <property type="protein sequence ID" value="MPC95800.1"/>
    <property type="molecule type" value="Genomic_DNA"/>
</dbReference>
<reference evidence="1 2" key="1">
    <citation type="submission" date="2019-05" db="EMBL/GenBank/DDBJ databases">
        <title>Another draft genome of Portunus trituberculatus and its Hox gene families provides insights of decapod evolution.</title>
        <authorList>
            <person name="Jeong J.-H."/>
            <person name="Song I."/>
            <person name="Kim S."/>
            <person name="Choi T."/>
            <person name="Kim D."/>
            <person name="Ryu S."/>
            <person name="Kim W."/>
        </authorList>
    </citation>
    <scope>NUCLEOTIDE SEQUENCE [LARGE SCALE GENOMIC DNA]</scope>
    <source>
        <tissue evidence="1">Muscle</tissue>
    </source>
</reference>
<organism evidence="1 2">
    <name type="scientific">Portunus trituberculatus</name>
    <name type="common">Swimming crab</name>
    <name type="synonym">Neptunus trituberculatus</name>
    <dbReference type="NCBI Taxonomy" id="210409"/>
    <lineage>
        <taxon>Eukaryota</taxon>
        <taxon>Metazoa</taxon>
        <taxon>Ecdysozoa</taxon>
        <taxon>Arthropoda</taxon>
        <taxon>Crustacea</taxon>
        <taxon>Multicrustacea</taxon>
        <taxon>Malacostraca</taxon>
        <taxon>Eumalacostraca</taxon>
        <taxon>Eucarida</taxon>
        <taxon>Decapoda</taxon>
        <taxon>Pleocyemata</taxon>
        <taxon>Brachyura</taxon>
        <taxon>Eubrachyura</taxon>
        <taxon>Portunoidea</taxon>
        <taxon>Portunidae</taxon>
        <taxon>Portuninae</taxon>
        <taxon>Portunus</taxon>
    </lineage>
</organism>
<dbReference type="Proteomes" id="UP000324222">
    <property type="component" value="Unassembled WGS sequence"/>
</dbReference>
<protein>
    <submittedName>
        <fullName evidence="1">Uncharacterized protein</fullName>
    </submittedName>
</protein>
<evidence type="ECO:0000313" key="2">
    <source>
        <dbReference type="Proteomes" id="UP000324222"/>
    </source>
</evidence>
<name>A0A5B7JGA5_PORTR</name>
<comment type="caution">
    <text evidence="1">The sequence shown here is derived from an EMBL/GenBank/DDBJ whole genome shotgun (WGS) entry which is preliminary data.</text>
</comment>